<dbReference type="SUPFAM" id="SSF51445">
    <property type="entry name" value="(Trans)glycosidases"/>
    <property type="match status" value="1"/>
</dbReference>
<evidence type="ECO:0000256" key="6">
    <source>
        <dbReference type="ARBA" id="ARBA00023180"/>
    </source>
</evidence>
<evidence type="ECO:0000256" key="10">
    <source>
        <dbReference type="SAM" id="SignalP"/>
    </source>
</evidence>
<evidence type="ECO:0000256" key="3">
    <source>
        <dbReference type="ARBA" id="ARBA00022525"/>
    </source>
</evidence>
<dbReference type="PANTHER" id="PTHR31297">
    <property type="entry name" value="GLUCAN ENDO-1,6-BETA-GLUCOSIDASE B"/>
    <property type="match status" value="1"/>
</dbReference>
<proteinExistence type="inferred from homology"/>
<sequence>MVRLSLLALAATTQLAHAWLPNDGSRKLLDTRGFSLFDNQNTTSDDSDGVSKRWWTASGKIRGVNLGSLFVFEPWIANNEWNNMGCGGQQSEFDCVMNTGQERSDAAFQKHWDTWITEGDLDEMMSYGINTIRIPGAVKYLIRLCGWASDRGFYIILEYVHSPHETLPKTNNKKPTRCPGCSSGEELVHWSSNTPFLDLQPSSNRIQFANTPGFYNDYQYGRAVKFLEFLRRLAHDNKELRNVGTIELVNEPTNWDSSVQSLRSTFYKNGYNAIRNVEKSLGVSANNYFHIQMMSSLWGSGNPTEFLDDTYFTAFDDHRYLKWANKNDVPWTHDSYISTSCNDNRNGDASGPTIVGEWSISPPDEIENSDDWNRDTQKDFYKKWFAAQVHAYEKNTAGWVFWTWKAQLGDYRWSYRDGVIAGVIPRDLNSIASSGVCG</sequence>
<keyword evidence="6" id="KW-0325">Glycoprotein</keyword>
<dbReference type="GO" id="GO:0009251">
    <property type="term" value="P:glucan catabolic process"/>
    <property type="evidence" value="ECO:0007669"/>
    <property type="project" value="TreeGrafter"/>
</dbReference>
<dbReference type="InterPro" id="IPR050386">
    <property type="entry name" value="Glycosyl_hydrolase_5"/>
</dbReference>
<keyword evidence="3" id="KW-0964">Secreted</keyword>
<dbReference type="InterPro" id="IPR017853">
    <property type="entry name" value="GH"/>
</dbReference>
<keyword evidence="12" id="KW-1185">Reference proteome</keyword>
<dbReference type="PANTHER" id="PTHR31297:SF39">
    <property type="entry name" value="GLUCAN ENDO-1,6-BETA-GLUCOSIDASE B"/>
    <property type="match status" value="1"/>
</dbReference>
<dbReference type="GO" id="GO:0004338">
    <property type="term" value="F:glucan exo-1,3-beta-glucosidase activity"/>
    <property type="evidence" value="ECO:0007669"/>
    <property type="project" value="TreeGrafter"/>
</dbReference>
<evidence type="ECO:0000256" key="5">
    <source>
        <dbReference type="ARBA" id="ARBA00022801"/>
    </source>
</evidence>
<keyword evidence="5" id="KW-0378">Hydrolase</keyword>
<dbReference type="EMBL" id="SDAQ01000001">
    <property type="protein sequence ID" value="KAI3559387.1"/>
    <property type="molecule type" value="Genomic_DNA"/>
</dbReference>
<gene>
    <name evidence="11" type="ORF">CABS02_00362</name>
</gene>
<dbReference type="Gene3D" id="3.20.20.80">
    <property type="entry name" value="Glycosidases"/>
    <property type="match status" value="1"/>
</dbReference>
<keyword evidence="4 10" id="KW-0732">Signal</keyword>
<keyword evidence="8" id="KW-0326">Glycosidase</keyword>
<comment type="similarity">
    <text evidence="2">Belongs to the glycosyl hydrolase 5 (cellulase A) family.</text>
</comment>
<keyword evidence="9" id="KW-0624">Polysaccharide degradation</keyword>
<evidence type="ECO:0000256" key="2">
    <source>
        <dbReference type="ARBA" id="ARBA00005641"/>
    </source>
</evidence>
<evidence type="ECO:0000256" key="8">
    <source>
        <dbReference type="ARBA" id="ARBA00023295"/>
    </source>
</evidence>
<reference evidence="11" key="1">
    <citation type="submission" date="2019-01" db="EMBL/GenBank/DDBJ databases">
        <title>Colletotrichum abscissum LGMF1257.</title>
        <authorList>
            <person name="Baroncelli R."/>
        </authorList>
    </citation>
    <scope>NUCLEOTIDE SEQUENCE</scope>
    <source>
        <strain evidence="11">Ca142</strain>
    </source>
</reference>
<feature type="signal peptide" evidence="10">
    <location>
        <begin position="1"/>
        <end position="18"/>
    </location>
</feature>
<dbReference type="OrthoDB" id="1887033at2759"/>
<evidence type="ECO:0000313" key="11">
    <source>
        <dbReference type="EMBL" id="KAI3559387.1"/>
    </source>
</evidence>
<evidence type="ECO:0000256" key="9">
    <source>
        <dbReference type="ARBA" id="ARBA00023326"/>
    </source>
</evidence>
<dbReference type="GO" id="GO:0009986">
    <property type="term" value="C:cell surface"/>
    <property type="evidence" value="ECO:0007669"/>
    <property type="project" value="TreeGrafter"/>
</dbReference>
<protein>
    <submittedName>
        <fullName evidence="11">Endo-beta-1,6-glucanase</fullName>
    </submittedName>
</protein>
<dbReference type="Proteomes" id="UP001056436">
    <property type="component" value="Unassembled WGS sequence"/>
</dbReference>
<organism evidence="11 12">
    <name type="scientific">Colletotrichum abscissum</name>
    <dbReference type="NCBI Taxonomy" id="1671311"/>
    <lineage>
        <taxon>Eukaryota</taxon>
        <taxon>Fungi</taxon>
        <taxon>Dikarya</taxon>
        <taxon>Ascomycota</taxon>
        <taxon>Pezizomycotina</taxon>
        <taxon>Sordariomycetes</taxon>
        <taxon>Hypocreomycetidae</taxon>
        <taxon>Glomerellales</taxon>
        <taxon>Glomerellaceae</taxon>
        <taxon>Colletotrichum</taxon>
        <taxon>Colletotrichum acutatum species complex</taxon>
    </lineage>
</organism>
<dbReference type="AlphaFoldDB" id="A0A9P9XS49"/>
<evidence type="ECO:0000313" key="12">
    <source>
        <dbReference type="Proteomes" id="UP001056436"/>
    </source>
</evidence>
<comment type="caution">
    <text evidence="11">The sequence shown here is derived from an EMBL/GenBank/DDBJ whole genome shotgun (WGS) entry which is preliminary data.</text>
</comment>
<evidence type="ECO:0000256" key="4">
    <source>
        <dbReference type="ARBA" id="ARBA00022729"/>
    </source>
</evidence>
<feature type="chain" id="PRO_5040191751" evidence="10">
    <location>
        <begin position="19"/>
        <end position="438"/>
    </location>
</feature>
<evidence type="ECO:0000256" key="1">
    <source>
        <dbReference type="ARBA" id="ARBA00004613"/>
    </source>
</evidence>
<dbReference type="GO" id="GO:0005576">
    <property type="term" value="C:extracellular region"/>
    <property type="evidence" value="ECO:0007669"/>
    <property type="project" value="UniProtKB-SubCell"/>
</dbReference>
<comment type="subcellular location">
    <subcellularLocation>
        <location evidence="1">Secreted</location>
    </subcellularLocation>
</comment>
<accession>A0A9P9XS49</accession>
<name>A0A9P9XS49_9PEZI</name>
<evidence type="ECO:0000256" key="7">
    <source>
        <dbReference type="ARBA" id="ARBA00023277"/>
    </source>
</evidence>
<keyword evidence="7" id="KW-0119">Carbohydrate metabolism</keyword>